<dbReference type="RefSeq" id="WP_253446262.1">
    <property type="nucleotide sequence ID" value="NZ_JALJYF010000001.1"/>
</dbReference>
<keyword evidence="1" id="KW-0175">Coiled coil</keyword>
<evidence type="ECO:0000313" key="2">
    <source>
        <dbReference type="EMBL" id="MCP1727032.1"/>
    </source>
</evidence>
<sequence>MRTRILGLLLLGLLSGCGWLVPEREKVAVSMDAVVTVDMDVEHVITTVQRFDEMSGQQALDHQVELAHRIDNDARVKLALLALYGPDTVSDQEKGVSGLQQFGKYPEAFRHSETHELLGVLLAHWERHGSLEAQLQVLEAQLAEERAAHADTREKLEALRQIEQEIGRRGDPLIEEGDADDER</sequence>
<comment type="caution">
    <text evidence="2">The sequence shown here is derived from an EMBL/GenBank/DDBJ whole genome shotgun (WGS) entry which is preliminary data.</text>
</comment>
<dbReference type="EMBL" id="JALJYF010000001">
    <property type="protein sequence ID" value="MCP1727032.1"/>
    <property type="molecule type" value="Genomic_DNA"/>
</dbReference>
<proteinExistence type="predicted"/>
<name>A0ABT1G7H9_9GAMM</name>
<keyword evidence="3" id="KW-1185">Reference proteome</keyword>
<feature type="coiled-coil region" evidence="1">
    <location>
        <begin position="128"/>
        <end position="162"/>
    </location>
</feature>
<dbReference type="PROSITE" id="PS51257">
    <property type="entry name" value="PROKAR_LIPOPROTEIN"/>
    <property type="match status" value="1"/>
</dbReference>
<protein>
    <submittedName>
        <fullName evidence="2">Uncharacterized protein</fullName>
    </submittedName>
</protein>
<organism evidence="2 3">
    <name type="scientific">Natronospira proteinivora</name>
    <dbReference type="NCBI Taxonomy" id="1807133"/>
    <lineage>
        <taxon>Bacteria</taxon>
        <taxon>Pseudomonadati</taxon>
        <taxon>Pseudomonadota</taxon>
        <taxon>Gammaproteobacteria</taxon>
        <taxon>Natronospirales</taxon>
        <taxon>Natronospiraceae</taxon>
        <taxon>Natronospira</taxon>
    </lineage>
</organism>
<gene>
    <name evidence="2" type="ORF">J2T60_000997</name>
</gene>
<dbReference type="Proteomes" id="UP001523550">
    <property type="component" value="Unassembled WGS sequence"/>
</dbReference>
<reference evidence="2 3" key="1">
    <citation type="submission" date="2022-03" db="EMBL/GenBank/DDBJ databases">
        <title>Genomic Encyclopedia of Type Strains, Phase III (KMG-III): the genomes of soil and plant-associated and newly described type strains.</title>
        <authorList>
            <person name="Whitman W."/>
        </authorList>
    </citation>
    <scope>NUCLEOTIDE SEQUENCE [LARGE SCALE GENOMIC DNA]</scope>
    <source>
        <strain evidence="2 3">BSker1</strain>
    </source>
</reference>
<evidence type="ECO:0000256" key="1">
    <source>
        <dbReference type="SAM" id="Coils"/>
    </source>
</evidence>
<evidence type="ECO:0000313" key="3">
    <source>
        <dbReference type="Proteomes" id="UP001523550"/>
    </source>
</evidence>
<accession>A0ABT1G7H9</accession>